<dbReference type="OrthoDB" id="5355526at2759"/>
<reference evidence="2" key="1">
    <citation type="submission" date="2020-06" db="EMBL/GenBank/DDBJ databases">
        <authorList>
            <person name="Onetto C."/>
        </authorList>
    </citation>
    <scope>NUCLEOTIDE SEQUENCE</scope>
</reference>
<dbReference type="AlphaFoldDB" id="A0A9N8KN78"/>
<dbReference type="EMBL" id="CAINUL010000019">
    <property type="protein sequence ID" value="CAD0115200.1"/>
    <property type="molecule type" value="Genomic_DNA"/>
</dbReference>
<comment type="caution">
    <text evidence="2">The sequence shown here is derived from an EMBL/GenBank/DDBJ whole genome shotgun (WGS) entry which is preliminary data.</text>
</comment>
<feature type="region of interest" description="Disordered" evidence="1">
    <location>
        <begin position="48"/>
        <end position="72"/>
    </location>
</feature>
<accession>A0A9N8KN78</accession>
<feature type="compositionally biased region" description="Polar residues" evidence="1">
    <location>
        <begin position="48"/>
        <end position="65"/>
    </location>
</feature>
<proteinExistence type="predicted"/>
<keyword evidence="3" id="KW-1185">Reference proteome</keyword>
<gene>
    <name evidence="2" type="ORF">AWRI4620_LOCUS9455</name>
</gene>
<organism evidence="2 3">
    <name type="scientific">Aureobasidium uvarum</name>
    <dbReference type="NCBI Taxonomy" id="2773716"/>
    <lineage>
        <taxon>Eukaryota</taxon>
        <taxon>Fungi</taxon>
        <taxon>Dikarya</taxon>
        <taxon>Ascomycota</taxon>
        <taxon>Pezizomycotina</taxon>
        <taxon>Dothideomycetes</taxon>
        <taxon>Dothideomycetidae</taxon>
        <taxon>Dothideales</taxon>
        <taxon>Saccotheciaceae</taxon>
        <taxon>Aureobasidium</taxon>
    </lineage>
</organism>
<evidence type="ECO:0000256" key="1">
    <source>
        <dbReference type="SAM" id="MobiDB-lite"/>
    </source>
</evidence>
<sequence>MCIQVVERYAVCRCLYHRHSIDPCAAYGSRSHGITERVVFVGYKCPTHSSAQRPAPQQQVRSSLARSPKPPNTLNYFSYRG</sequence>
<dbReference type="Proteomes" id="UP000745764">
    <property type="component" value="Unassembled WGS sequence"/>
</dbReference>
<protein>
    <submittedName>
        <fullName evidence="2">Uncharacterized protein</fullName>
    </submittedName>
</protein>
<name>A0A9N8KN78_9PEZI</name>
<evidence type="ECO:0000313" key="3">
    <source>
        <dbReference type="Proteomes" id="UP000745764"/>
    </source>
</evidence>
<evidence type="ECO:0000313" key="2">
    <source>
        <dbReference type="EMBL" id="CAD0115200.1"/>
    </source>
</evidence>